<keyword evidence="2" id="KW-1133">Transmembrane helix</keyword>
<organism evidence="3 4">
    <name type="scientific">Prauserella isguenensis</name>
    <dbReference type="NCBI Taxonomy" id="1470180"/>
    <lineage>
        <taxon>Bacteria</taxon>
        <taxon>Bacillati</taxon>
        <taxon>Actinomycetota</taxon>
        <taxon>Actinomycetes</taxon>
        <taxon>Pseudonocardiales</taxon>
        <taxon>Pseudonocardiaceae</taxon>
        <taxon>Prauserella</taxon>
    </lineage>
</organism>
<reference evidence="3 4" key="1">
    <citation type="submission" date="2020-08" db="EMBL/GenBank/DDBJ databases">
        <title>Genomic Encyclopedia of Type Strains, Phase III (KMG-III): the genomes of soil and plant-associated and newly described type strains.</title>
        <authorList>
            <person name="Whitman W."/>
        </authorList>
    </citation>
    <scope>NUCLEOTIDE SEQUENCE [LARGE SCALE GENOMIC DNA]</scope>
    <source>
        <strain evidence="3 4">CECT 8577</strain>
    </source>
</reference>
<comment type="caution">
    <text evidence="3">The sequence shown here is derived from an EMBL/GenBank/DDBJ whole genome shotgun (WGS) entry which is preliminary data.</text>
</comment>
<gene>
    <name evidence="3" type="ORF">FHS23_001155</name>
</gene>
<dbReference type="Pfam" id="PF14029">
    <property type="entry name" value="DUF4244"/>
    <property type="match status" value="1"/>
</dbReference>
<proteinExistence type="predicted"/>
<feature type="region of interest" description="Disordered" evidence="1">
    <location>
        <begin position="1"/>
        <end position="46"/>
    </location>
</feature>
<evidence type="ECO:0000313" key="4">
    <source>
        <dbReference type="Proteomes" id="UP000550714"/>
    </source>
</evidence>
<dbReference type="InterPro" id="IPR025338">
    <property type="entry name" value="DUF4244"/>
</dbReference>
<keyword evidence="2" id="KW-0812">Transmembrane</keyword>
<keyword evidence="4" id="KW-1185">Reference proteome</keyword>
<keyword evidence="2" id="KW-0472">Membrane</keyword>
<dbReference type="AlphaFoldDB" id="A0A839RZB0"/>
<dbReference type="EMBL" id="JACHWU010000001">
    <property type="protein sequence ID" value="MBB3050160.1"/>
    <property type="molecule type" value="Genomic_DNA"/>
</dbReference>
<feature type="compositionally biased region" description="Low complexity" evidence="1">
    <location>
        <begin position="13"/>
        <end position="25"/>
    </location>
</feature>
<dbReference type="RefSeq" id="WP_343053665.1">
    <property type="nucleotide sequence ID" value="NZ_JACHWU010000001.1"/>
</dbReference>
<accession>A0A839RZB0</accession>
<protein>
    <recommendedName>
        <fullName evidence="5">DUF4244 domain-containing protein</fullName>
    </recommendedName>
</protein>
<evidence type="ECO:0000313" key="3">
    <source>
        <dbReference type="EMBL" id="MBB3050160.1"/>
    </source>
</evidence>
<evidence type="ECO:0000256" key="2">
    <source>
        <dbReference type="SAM" id="Phobius"/>
    </source>
</evidence>
<feature type="compositionally biased region" description="Polar residues" evidence="1">
    <location>
        <begin position="35"/>
        <end position="44"/>
    </location>
</feature>
<feature type="transmembrane region" description="Helical" evidence="2">
    <location>
        <begin position="54"/>
        <end position="72"/>
    </location>
</feature>
<evidence type="ECO:0000256" key="1">
    <source>
        <dbReference type="SAM" id="MobiDB-lite"/>
    </source>
</evidence>
<sequence length="93" mass="8959">MDGSGELANDRVAAGAAEPDAAGADSVNAAGDDSNGANSDTATDTDAGMSTAEYAIGTVAAAALAAVLYMIVTGDSVTSALTSIIEQALSVDF</sequence>
<evidence type="ECO:0008006" key="5">
    <source>
        <dbReference type="Google" id="ProtNLM"/>
    </source>
</evidence>
<dbReference type="Proteomes" id="UP000550714">
    <property type="component" value="Unassembled WGS sequence"/>
</dbReference>
<name>A0A839RZB0_9PSEU</name>